<reference evidence="1 2" key="1">
    <citation type="journal article" date="2015" name="Microbes Environ.">
        <title>Distribution and evolution of nitrogen fixation genes in the phylum bacteroidetes.</title>
        <authorList>
            <person name="Inoue J."/>
            <person name="Oshima K."/>
            <person name="Suda W."/>
            <person name="Sakamoto M."/>
            <person name="Iino T."/>
            <person name="Noda S."/>
            <person name="Hongoh Y."/>
            <person name="Hattori M."/>
            <person name="Ohkuma M."/>
        </authorList>
    </citation>
    <scope>NUCLEOTIDE SEQUENCE [LARGE SCALE GENOMIC DNA]</scope>
    <source>
        <strain evidence="1">JCM 15548</strain>
    </source>
</reference>
<dbReference type="STRING" id="1236989.JCM15548_13644"/>
<dbReference type="Proteomes" id="UP000032900">
    <property type="component" value="Unassembled WGS sequence"/>
</dbReference>
<evidence type="ECO:0000313" key="2">
    <source>
        <dbReference type="Proteomes" id="UP000032900"/>
    </source>
</evidence>
<evidence type="ECO:0000313" key="1">
    <source>
        <dbReference type="EMBL" id="GAO31295.1"/>
    </source>
</evidence>
<accession>A0A0E9M2D8</accession>
<dbReference type="EMBL" id="BAZW01000043">
    <property type="protein sequence ID" value="GAO31295.1"/>
    <property type="molecule type" value="Genomic_DNA"/>
</dbReference>
<keyword evidence="2" id="KW-1185">Reference proteome</keyword>
<name>A0A0E9M2D8_9BACT</name>
<comment type="caution">
    <text evidence="1">The sequence shown here is derived from an EMBL/GenBank/DDBJ whole genome shotgun (WGS) entry which is preliminary data.</text>
</comment>
<gene>
    <name evidence="1" type="ORF">JCM15548_13644</name>
</gene>
<dbReference type="Pfam" id="PF14125">
    <property type="entry name" value="DUF4292"/>
    <property type="match status" value="1"/>
</dbReference>
<evidence type="ECO:0008006" key="3">
    <source>
        <dbReference type="Google" id="ProtNLM"/>
    </source>
</evidence>
<dbReference type="PROSITE" id="PS51257">
    <property type="entry name" value="PROKAR_LIPOPROTEIN"/>
    <property type="match status" value="1"/>
</dbReference>
<sequence length="269" mass="30656">MRYLAYLVLLYFVGLSSCKSVDRLFTATAEDDLNETELVERIVDNQLVYEELFFKRVFAEIEKDGKNQGVRANIYLKKDSAIVISVIPVMGIELYRIMLTKTGIFFIDRMNRTVAESTYQALSRRFLVDFNYEQIQRILSNGVFTYPNNDLNLLKRYAGVKKSDSYALSSVGVSRFRNDDSYQIIDILPGIFRVSNSFISYPEKALSMNISYQDFVSVSGEVPFPSKIVLEGIKNQESIVVTLSISSVDIDGGQSISFLMPSNYEKVQF</sequence>
<dbReference type="AlphaFoldDB" id="A0A0E9M2D8"/>
<organism evidence="1 2">
    <name type="scientific">Geofilum rubicundum JCM 15548</name>
    <dbReference type="NCBI Taxonomy" id="1236989"/>
    <lineage>
        <taxon>Bacteria</taxon>
        <taxon>Pseudomonadati</taxon>
        <taxon>Bacteroidota</taxon>
        <taxon>Bacteroidia</taxon>
        <taxon>Marinilabiliales</taxon>
        <taxon>Marinilabiliaceae</taxon>
        <taxon>Geofilum</taxon>
    </lineage>
</organism>
<proteinExistence type="predicted"/>
<dbReference type="InterPro" id="IPR025634">
    <property type="entry name" value="DUF4292"/>
</dbReference>
<protein>
    <recommendedName>
        <fullName evidence="3">DUF4292 domain-containing protein</fullName>
    </recommendedName>
</protein>